<dbReference type="Proteomes" id="UP000824044">
    <property type="component" value="Unassembled WGS sequence"/>
</dbReference>
<dbReference type="PANTHER" id="PTHR43701:SF2">
    <property type="entry name" value="MEMBRANE TRANSPORTER PROTEIN YJNA-RELATED"/>
    <property type="match status" value="1"/>
</dbReference>
<comment type="caution">
    <text evidence="7">The sequence shown here is derived from an EMBL/GenBank/DDBJ whole genome shotgun (WGS) entry which is preliminary data.</text>
</comment>
<evidence type="ECO:0000313" key="8">
    <source>
        <dbReference type="Proteomes" id="UP000824044"/>
    </source>
</evidence>
<keyword evidence="5 6" id="KW-0472">Membrane</keyword>
<gene>
    <name evidence="7" type="ORF">H9812_02125</name>
</gene>
<sequence>MRISNKTAKRLAGGGAVGLVNGVFGGGGGMIAVPLLERIERRGTAAAHATAIACILPASLVSVIVYLWAGLAPWRIFLPVAIGAGLGGVLGAKLLPVLPARAVNILFALLMLLAGVKALFAWHF</sequence>
<comment type="similarity">
    <text evidence="2 6">Belongs to the 4-toluene sulfonate uptake permease (TSUP) (TC 2.A.102) family.</text>
</comment>
<reference evidence="7" key="1">
    <citation type="journal article" date="2021" name="PeerJ">
        <title>Extensive microbial diversity within the chicken gut microbiome revealed by metagenomics and culture.</title>
        <authorList>
            <person name="Gilroy R."/>
            <person name="Ravi A."/>
            <person name="Getino M."/>
            <person name="Pursley I."/>
            <person name="Horton D.L."/>
            <person name="Alikhan N.F."/>
            <person name="Baker D."/>
            <person name="Gharbi K."/>
            <person name="Hall N."/>
            <person name="Watson M."/>
            <person name="Adriaenssens E.M."/>
            <person name="Foster-Nyarko E."/>
            <person name="Jarju S."/>
            <person name="Secka A."/>
            <person name="Antonio M."/>
            <person name="Oren A."/>
            <person name="Chaudhuri R.R."/>
            <person name="La Ragione R."/>
            <person name="Hildebrand F."/>
            <person name="Pallen M.J."/>
        </authorList>
    </citation>
    <scope>NUCLEOTIDE SEQUENCE</scope>
    <source>
        <strain evidence="7">CHK33-5263</strain>
    </source>
</reference>
<evidence type="ECO:0000256" key="2">
    <source>
        <dbReference type="ARBA" id="ARBA00009142"/>
    </source>
</evidence>
<comment type="subcellular location">
    <subcellularLocation>
        <location evidence="6">Cell membrane</location>
        <topology evidence="6">Multi-pass membrane protein</topology>
    </subcellularLocation>
    <subcellularLocation>
        <location evidence="1">Membrane</location>
        <topology evidence="1">Multi-pass membrane protein</topology>
    </subcellularLocation>
</comment>
<reference evidence="7" key="2">
    <citation type="submission" date="2021-04" db="EMBL/GenBank/DDBJ databases">
        <authorList>
            <person name="Gilroy R."/>
        </authorList>
    </citation>
    <scope>NUCLEOTIDE SEQUENCE</scope>
    <source>
        <strain evidence="7">CHK33-5263</strain>
    </source>
</reference>
<feature type="transmembrane region" description="Helical" evidence="6">
    <location>
        <begin position="76"/>
        <end position="96"/>
    </location>
</feature>
<feature type="transmembrane region" description="Helical" evidence="6">
    <location>
        <begin position="12"/>
        <end position="33"/>
    </location>
</feature>
<dbReference type="Pfam" id="PF01925">
    <property type="entry name" value="TauE"/>
    <property type="match status" value="1"/>
</dbReference>
<keyword evidence="4 6" id="KW-1133">Transmembrane helix</keyword>
<evidence type="ECO:0000256" key="1">
    <source>
        <dbReference type="ARBA" id="ARBA00004141"/>
    </source>
</evidence>
<dbReference type="EMBL" id="DXBS01000043">
    <property type="protein sequence ID" value="HIZ24258.1"/>
    <property type="molecule type" value="Genomic_DNA"/>
</dbReference>
<proteinExistence type="inferred from homology"/>
<dbReference type="InterPro" id="IPR002781">
    <property type="entry name" value="TM_pro_TauE-like"/>
</dbReference>
<evidence type="ECO:0000256" key="6">
    <source>
        <dbReference type="RuleBase" id="RU363041"/>
    </source>
</evidence>
<feature type="transmembrane region" description="Helical" evidence="6">
    <location>
        <begin position="45"/>
        <end position="69"/>
    </location>
</feature>
<accession>A0A9D2DWF3</accession>
<evidence type="ECO:0000256" key="5">
    <source>
        <dbReference type="ARBA" id="ARBA00023136"/>
    </source>
</evidence>
<dbReference type="AlphaFoldDB" id="A0A9D2DWF3"/>
<evidence type="ECO:0000256" key="4">
    <source>
        <dbReference type="ARBA" id="ARBA00022989"/>
    </source>
</evidence>
<evidence type="ECO:0000256" key="3">
    <source>
        <dbReference type="ARBA" id="ARBA00022692"/>
    </source>
</evidence>
<name>A0A9D2DWF3_9FIRM</name>
<protein>
    <recommendedName>
        <fullName evidence="6">Probable membrane transporter protein</fullName>
    </recommendedName>
</protein>
<dbReference type="InterPro" id="IPR051598">
    <property type="entry name" value="TSUP/Inactive_protease-like"/>
</dbReference>
<evidence type="ECO:0000313" key="7">
    <source>
        <dbReference type="EMBL" id="HIZ24258.1"/>
    </source>
</evidence>
<organism evidence="7 8">
    <name type="scientific">Candidatus Gallimonas intestinigallinarum</name>
    <dbReference type="NCBI Taxonomy" id="2838604"/>
    <lineage>
        <taxon>Bacteria</taxon>
        <taxon>Bacillati</taxon>
        <taxon>Bacillota</taxon>
        <taxon>Clostridia</taxon>
        <taxon>Candidatus Gallimonas</taxon>
    </lineage>
</organism>
<keyword evidence="3 6" id="KW-0812">Transmembrane</keyword>
<feature type="transmembrane region" description="Helical" evidence="6">
    <location>
        <begin position="102"/>
        <end position="122"/>
    </location>
</feature>
<dbReference type="GO" id="GO:0005886">
    <property type="term" value="C:plasma membrane"/>
    <property type="evidence" value="ECO:0007669"/>
    <property type="project" value="UniProtKB-SubCell"/>
</dbReference>
<dbReference type="PANTHER" id="PTHR43701">
    <property type="entry name" value="MEMBRANE TRANSPORTER PROTEIN MJ0441-RELATED"/>
    <property type="match status" value="1"/>
</dbReference>
<keyword evidence="6" id="KW-1003">Cell membrane</keyword>